<organism evidence="4 5">
    <name type="scientific">Chitinophaga japonensis</name>
    <name type="common">Flexibacter japonensis</name>
    <dbReference type="NCBI Taxonomy" id="104662"/>
    <lineage>
        <taxon>Bacteria</taxon>
        <taxon>Pseudomonadati</taxon>
        <taxon>Bacteroidota</taxon>
        <taxon>Chitinophagia</taxon>
        <taxon>Chitinophagales</taxon>
        <taxon>Chitinophagaceae</taxon>
        <taxon>Chitinophaga</taxon>
    </lineage>
</organism>
<name>A0A562SJR1_CHIJA</name>
<gene>
    <name evidence="4" type="ORF">LX66_5636</name>
</gene>
<feature type="domain" description="Cell wall-active antibiotics response LiaF-like C-terminal" evidence="2">
    <location>
        <begin position="179"/>
        <end position="237"/>
    </location>
</feature>
<dbReference type="InterPro" id="IPR054331">
    <property type="entry name" value="LiaF_TM"/>
</dbReference>
<keyword evidence="1" id="KW-0812">Transmembrane</keyword>
<keyword evidence="1" id="KW-0472">Membrane</keyword>
<feature type="transmembrane region" description="Helical" evidence="1">
    <location>
        <begin position="38"/>
        <end position="57"/>
    </location>
</feature>
<reference evidence="4 5" key="1">
    <citation type="journal article" date="2013" name="Stand. Genomic Sci.">
        <title>Genomic Encyclopedia of Type Strains, Phase I: The one thousand microbial genomes (KMG-I) project.</title>
        <authorList>
            <person name="Kyrpides N.C."/>
            <person name="Woyke T."/>
            <person name="Eisen J.A."/>
            <person name="Garrity G."/>
            <person name="Lilburn T.G."/>
            <person name="Beck B.J."/>
            <person name="Whitman W.B."/>
            <person name="Hugenholtz P."/>
            <person name="Klenk H.P."/>
        </authorList>
    </citation>
    <scope>NUCLEOTIDE SEQUENCE [LARGE SCALE GENOMIC DNA]</scope>
    <source>
        <strain evidence="4 5">DSM 13484</strain>
    </source>
</reference>
<dbReference type="Proteomes" id="UP000316778">
    <property type="component" value="Unassembled WGS sequence"/>
</dbReference>
<protein>
    <submittedName>
        <fullName evidence="4">Cell wall-active antibiotic response 4TMS protein YvqF</fullName>
    </submittedName>
</protein>
<feature type="domain" description="LiaF transmembrane" evidence="3">
    <location>
        <begin position="15"/>
        <end position="109"/>
    </location>
</feature>
<dbReference type="Pfam" id="PF22570">
    <property type="entry name" value="LiaF-TM"/>
    <property type="match status" value="1"/>
</dbReference>
<evidence type="ECO:0000259" key="2">
    <source>
        <dbReference type="Pfam" id="PF09922"/>
    </source>
</evidence>
<dbReference type="RefSeq" id="WP_145719667.1">
    <property type="nucleotide sequence ID" value="NZ_BAAAFY010000003.1"/>
</dbReference>
<dbReference type="PANTHER" id="PTHR40763:SF5">
    <property type="entry name" value="MEMBRANE PROTEIN"/>
    <property type="match status" value="1"/>
</dbReference>
<sequence>MDERKIAHKRNNGAWGGVILIVVGLFLFLQNIDLEGVPGWVFSWQMLMVVIGLLIGIKHRFRGGPWFILTLLGAIFLVDRMGIWQFDFPRYGWPLGLVLIGIFMLIKRPYRKDRCFGRAGQHRWSAGTYKGSWSAGEYKGTWSADAPEGAVQPNPNSDDFLSVSSIFGGTERVVLTKNFQGGDVSAIFGGVEINLTQADFNGQVVIETNAVFGGIELVVPSNWDVKLEVDTIFGGVEDKRPAELVTPNTGKILVIKGSCVFGGMEIKSYA</sequence>
<accession>A0A562SJR1</accession>
<comment type="caution">
    <text evidence="4">The sequence shown here is derived from an EMBL/GenBank/DDBJ whole genome shotgun (WGS) entry which is preliminary data.</text>
</comment>
<dbReference type="InterPro" id="IPR024425">
    <property type="entry name" value="LiaF-like_C"/>
</dbReference>
<proteinExistence type="predicted"/>
<evidence type="ECO:0000313" key="5">
    <source>
        <dbReference type="Proteomes" id="UP000316778"/>
    </source>
</evidence>
<keyword evidence="5" id="KW-1185">Reference proteome</keyword>
<feature type="transmembrane region" description="Helical" evidence="1">
    <location>
        <begin position="64"/>
        <end position="84"/>
    </location>
</feature>
<dbReference type="AlphaFoldDB" id="A0A562SJR1"/>
<dbReference type="PANTHER" id="PTHR40763">
    <property type="entry name" value="MEMBRANE PROTEIN-RELATED"/>
    <property type="match status" value="1"/>
</dbReference>
<dbReference type="Pfam" id="PF09922">
    <property type="entry name" value="LiaF-like_C"/>
    <property type="match status" value="1"/>
</dbReference>
<keyword evidence="1" id="KW-1133">Transmembrane helix</keyword>
<evidence type="ECO:0000313" key="4">
    <source>
        <dbReference type="EMBL" id="TWI81030.1"/>
    </source>
</evidence>
<feature type="transmembrane region" description="Helical" evidence="1">
    <location>
        <begin position="12"/>
        <end position="32"/>
    </location>
</feature>
<feature type="transmembrane region" description="Helical" evidence="1">
    <location>
        <begin position="90"/>
        <end position="106"/>
    </location>
</feature>
<dbReference type="OrthoDB" id="129627at2"/>
<evidence type="ECO:0000256" key="1">
    <source>
        <dbReference type="SAM" id="Phobius"/>
    </source>
</evidence>
<dbReference type="EMBL" id="VLLG01000008">
    <property type="protein sequence ID" value="TWI81030.1"/>
    <property type="molecule type" value="Genomic_DNA"/>
</dbReference>
<evidence type="ECO:0000259" key="3">
    <source>
        <dbReference type="Pfam" id="PF22570"/>
    </source>
</evidence>